<dbReference type="PRINTS" id="PR00744">
    <property type="entry name" value="GLHYDRLASE37"/>
</dbReference>
<dbReference type="Gene3D" id="1.50.10.10">
    <property type="match status" value="1"/>
</dbReference>
<evidence type="ECO:0000256" key="2">
    <source>
        <dbReference type="ARBA" id="ARBA00022801"/>
    </source>
</evidence>
<evidence type="ECO:0000256" key="5">
    <source>
        <dbReference type="SAM" id="SignalP"/>
    </source>
</evidence>
<dbReference type="InterPro" id="IPR001661">
    <property type="entry name" value="Glyco_hydro_37"/>
</dbReference>
<evidence type="ECO:0000313" key="6">
    <source>
        <dbReference type="EMBL" id="KAF1832674.1"/>
    </source>
</evidence>
<evidence type="ECO:0000256" key="4">
    <source>
        <dbReference type="RuleBase" id="RU361180"/>
    </source>
</evidence>
<dbReference type="EMBL" id="ML975333">
    <property type="protein sequence ID" value="KAF1832674.1"/>
    <property type="molecule type" value="Genomic_DNA"/>
</dbReference>
<keyword evidence="2 4" id="KW-0378">Hydrolase</keyword>
<comment type="similarity">
    <text evidence="1 4">Belongs to the glycosyl hydrolase 37 family.</text>
</comment>
<dbReference type="SUPFAM" id="SSF48208">
    <property type="entry name" value="Six-hairpin glycosidases"/>
    <property type="match status" value="1"/>
</dbReference>
<sequence>MVASMRSWIAALVAGAPLVSSLYINGSVIAPCDSPIYCYGDLLREIELARPFEDSKTFVDLPTIRPLDEVLAAFAELSRPIQNNTELNDFLSTYFGEAGSELEEVPNDELETQPDFLDNVNSSIVADFTRQVIDIWPDLTRRYVGAGNCSECVNSFIPVNRTFIVAGGRFREPYYWDSFWIIEGLLRTQGSFTEIAENIIQNFLDLVEDIGFVPNGARVYYKNRSQPPLLTQMVRVYVEYTEDYSLLERALPLLELEYEFWAENRTVTLDRAGRNYSLNHYAVQNTQPRPESYYEDYTTANNASYYNEEGEIFNATYSLNETEKAQLYANLASGAESGWDYSSRWIANPSDAATDTFFPLRSLNTVEIIPVDLNSMLYYNEITIGQFHRRQGNYAAAREWAGRAANRSEAMTALLWSEEYYSYFDYNLTSNSQNIFTIADNTSIPLSSSGAPPGQQVAFEVSQFYPFWTGAAPDSIKNDPTAMRRVYARVEELLDTRAGAIAATNLVTGQQWDEPNVWPPLQYILIQGLRNTPLQVSEEDDQYSFEETTEDFIWTQELALRLAQRYLDSLYCTWRVTGGSTDEVDQLPNSEGNGTIFEKYADSSTNAAGGGGEYEVVEGFGWSNGVLIWIADVFGQSLTTPECGNITAADIGRGGAKRRRSAVELSKRDASWIKKSGKMRKH</sequence>
<feature type="signal peptide" evidence="5">
    <location>
        <begin position="1"/>
        <end position="21"/>
    </location>
</feature>
<keyword evidence="7" id="KW-1185">Reference proteome</keyword>
<dbReference type="PANTHER" id="PTHR23403">
    <property type="entry name" value="TREHALASE"/>
    <property type="match status" value="1"/>
</dbReference>
<dbReference type="InterPro" id="IPR012341">
    <property type="entry name" value="6hp_glycosidase-like_sf"/>
</dbReference>
<keyword evidence="3 4" id="KW-0326">Glycosidase</keyword>
<dbReference type="PANTHER" id="PTHR23403:SF1">
    <property type="entry name" value="TREHALASE"/>
    <property type="match status" value="1"/>
</dbReference>
<dbReference type="GO" id="GO:0005993">
    <property type="term" value="P:trehalose catabolic process"/>
    <property type="evidence" value="ECO:0007669"/>
    <property type="project" value="TreeGrafter"/>
</dbReference>
<gene>
    <name evidence="6" type="ORF">BDW02DRAFT_502405</name>
</gene>
<dbReference type="Pfam" id="PF01204">
    <property type="entry name" value="Trehalase"/>
    <property type="match status" value="1"/>
</dbReference>
<dbReference type="InterPro" id="IPR018232">
    <property type="entry name" value="Glyco_hydro_37_CS"/>
</dbReference>
<evidence type="ECO:0000313" key="7">
    <source>
        <dbReference type="Proteomes" id="UP000800040"/>
    </source>
</evidence>
<dbReference type="Proteomes" id="UP000800040">
    <property type="component" value="Unassembled WGS sequence"/>
</dbReference>
<dbReference type="EC" id="3.2.1.28" evidence="4"/>
<reference evidence="6" key="1">
    <citation type="submission" date="2020-01" db="EMBL/GenBank/DDBJ databases">
        <authorList>
            <consortium name="DOE Joint Genome Institute"/>
            <person name="Haridas S."/>
            <person name="Albert R."/>
            <person name="Binder M."/>
            <person name="Bloem J."/>
            <person name="Labutti K."/>
            <person name="Salamov A."/>
            <person name="Andreopoulos B."/>
            <person name="Baker S.E."/>
            <person name="Barry K."/>
            <person name="Bills G."/>
            <person name="Bluhm B.H."/>
            <person name="Cannon C."/>
            <person name="Castanera R."/>
            <person name="Culley D.E."/>
            <person name="Daum C."/>
            <person name="Ezra D."/>
            <person name="Gonzalez J.B."/>
            <person name="Henrissat B."/>
            <person name="Kuo A."/>
            <person name="Liang C."/>
            <person name="Lipzen A."/>
            <person name="Lutzoni F."/>
            <person name="Magnuson J."/>
            <person name="Mondo S."/>
            <person name="Nolan M."/>
            <person name="Ohm R."/>
            <person name="Pangilinan J."/>
            <person name="Park H.-J."/>
            <person name="Ramirez L."/>
            <person name="Alfaro M."/>
            <person name="Sun H."/>
            <person name="Tritt A."/>
            <person name="Yoshinaga Y."/>
            <person name="Zwiers L.-H."/>
            <person name="Turgeon B.G."/>
            <person name="Goodwin S.B."/>
            <person name="Spatafora J.W."/>
            <person name="Crous P.W."/>
            <person name="Grigoriev I.V."/>
        </authorList>
    </citation>
    <scope>NUCLEOTIDE SEQUENCE</scope>
    <source>
        <strain evidence="6">P77</strain>
    </source>
</reference>
<comment type="catalytic activity">
    <reaction evidence="4">
        <text>alpha,alpha-trehalose + H2O = alpha-D-glucose + beta-D-glucose</text>
        <dbReference type="Rhea" id="RHEA:32675"/>
        <dbReference type="ChEBI" id="CHEBI:15377"/>
        <dbReference type="ChEBI" id="CHEBI:15903"/>
        <dbReference type="ChEBI" id="CHEBI:16551"/>
        <dbReference type="ChEBI" id="CHEBI:17925"/>
        <dbReference type="EC" id="3.2.1.28"/>
    </reaction>
</comment>
<proteinExistence type="inferred from homology"/>
<protein>
    <recommendedName>
        <fullName evidence="4">Trehalase</fullName>
        <ecNumber evidence="4">3.2.1.28</ecNumber>
    </recommendedName>
    <alternativeName>
        <fullName evidence="4">Alpha-trehalose glucohydrolase</fullName>
    </alternativeName>
</protein>
<keyword evidence="5" id="KW-0732">Signal</keyword>
<dbReference type="AlphaFoldDB" id="A0A6A5KDY1"/>
<organism evidence="6 7">
    <name type="scientific">Decorospora gaudefroyi</name>
    <dbReference type="NCBI Taxonomy" id="184978"/>
    <lineage>
        <taxon>Eukaryota</taxon>
        <taxon>Fungi</taxon>
        <taxon>Dikarya</taxon>
        <taxon>Ascomycota</taxon>
        <taxon>Pezizomycotina</taxon>
        <taxon>Dothideomycetes</taxon>
        <taxon>Pleosporomycetidae</taxon>
        <taxon>Pleosporales</taxon>
        <taxon>Pleosporineae</taxon>
        <taxon>Pleosporaceae</taxon>
        <taxon>Decorospora</taxon>
    </lineage>
</organism>
<name>A0A6A5KDY1_9PLEO</name>
<dbReference type="GO" id="GO:0004555">
    <property type="term" value="F:alpha,alpha-trehalase activity"/>
    <property type="evidence" value="ECO:0007669"/>
    <property type="project" value="UniProtKB-EC"/>
</dbReference>
<dbReference type="InterPro" id="IPR008928">
    <property type="entry name" value="6-hairpin_glycosidase_sf"/>
</dbReference>
<accession>A0A6A5KDY1</accession>
<dbReference type="OrthoDB" id="3542292at2759"/>
<evidence type="ECO:0000256" key="1">
    <source>
        <dbReference type="ARBA" id="ARBA00005615"/>
    </source>
</evidence>
<evidence type="ECO:0000256" key="3">
    <source>
        <dbReference type="ARBA" id="ARBA00023295"/>
    </source>
</evidence>
<dbReference type="PROSITE" id="PS00928">
    <property type="entry name" value="TREHALASE_2"/>
    <property type="match status" value="1"/>
</dbReference>
<feature type="chain" id="PRO_5025568233" description="Trehalase" evidence="5">
    <location>
        <begin position="22"/>
        <end position="682"/>
    </location>
</feature>